<protein>
    <recommendedName>
        <fullName evidence="2">tRNA-guanine(15) transglycosylase-like domain-containing protein</fullName>
    </recommendedName>
</protein>
<comment type="caution">
    <text evidence="3">The sequence shown here is derived from an EMBL/GenBank/DDBJ whole genome shotgun (WGS) entry which is preliminary data.</text>
</comment>
<evidence type="ECO:0000313" key="3">
    <source>
        <dbReference type="EMBL" id="GAG26375.1"/>
    </source>
</evidence>
<proteinExistence type="predicted"/>
<dbReference type="Gene3D" id="3.20.20.105">
    <property type="entry name" value="Queuine tRNA-ribosyltransferase-like"/>
    <property type="match status" value="1"/>
</dbReference>
<dbReference type="PANTHER" id="PTHR46499:SF1">
    <property type="entry name" value="QUEUINE TRNA-RIBOSYLTRANSFERASE"/>
    <property type="match status" value="1"/>
</dbReference>
<dbReference type="SUPFAM" id="SSF51713">
    <property type="entry name" value="tRNA-guanine transglycosylase"/>
    <property type="match status" value="1"/>
</dbReference>
<accession>X0W711</accession>
<feature type="non-terminal residue" evidence="3">
    <location>
        <position position="1"/>
    </location>
</feature>
<dbReference type="GO" id="GO:0008616">
    <property type="term" value="P:tRNA queuosine(34) biosynthetic process"/>
    <property type="evidence" value="ECO:0007669"/>
    <property type="project" value="TreeGrafter"/>
</dbReference>
<dbReference type="PANTHER" id="PTHR46499">
    <property type="entry name" value="QUEUINE TRNA-RIBOSYLTRANSFERASE"/>
    <property type="match status" value="1"/>
</dbReference>
<dbReference type="EMBL" id="BARS01033496">
    <property type="protein sequence ID" value="GAG26375.1"/>
    <property type="molecule type" value="Genomic_DNA"/>
</dbReference>
<evidence type="ECO:0000259" key="2">
    <source>
        <dbReference type="Pfam" id="PF01702"/>
    </source>
</evidence>
<gene>
    <name evidence="3" type="ORF">S01H1_51863</name>
</gene>
<keyword evidence="1" id="KW-0819">tRNA processing</keyword>
<name>X0W711_9ZZZZ</name>
<dbReference type="InterPro" id="IPR050076">
    <property type="entry name" value="ArchSynthase1/Queuine_TRR"/>
</dbReference>
<dbReference type="AlphaFoldDB" id="X0W711"/>
<sequence>AELLPADAPKWALGVGKPENVVAAAKMGYGLFDCVLPTRDARRGRLYVSVGDDYERLYVQDARHVRDGSPVDADCDCPCCRRYSRAYLHHLFHIRDSLAGRLATIHNLRFYTRLMARLRAEGI</sequence>
<feature type="domain" description="tRNA-guanine(15) transglycosylase-like" evidence="2">
    <location>
        <begin position="2"/>
        <end position="120"/>
    </location>
</feature>
<evidence type="ECO:0000256" key="1">
    <source>
        <dbReference type="ARBA" id="ARBA00022694"/>
    </source>
</evidence>
<dbReference type="InterPro" id="IPR036511">
    <property type="entry name" value="TGT-like_sf"/>
</dbReference>
<dbReference type="InterPro" id="IPR002616">
    <property type="entry name" value="tRNA_ribo_trans-like"/>
</dbReference>
<dbReference type="GO" id="GO:0005829">
    <property type="term" value="C:cytosol"/>
    <property type="evidence" value="ECO:0007669"/>
    <property type="project" value="TreeGrafter"/>
</dbReference>
<dbReference type="NCBIfam" id="TIGR00449">
    <property type="entry name" value="tgt_general"/>
    <property type="match status" value="1"/>
</dbReference>
<reference evidence="3" key="1">
    <citation type="journal article" date="2014" name="Front. Microbiol.">
        <title>High frequency of phylogenetically diverse reductive dehalogenase-homologous genes in deep subseafloor sedimentary metagenomes.</title>
        <authorList>
            <person name="Kawai M."/>
            <person name="Futagami T."/>
            <person name="Toyoda A."/>
            <person name="Takaki Y."/>
            <person name="Nishi S."/>
            <person name="Hori S."/>
            <person name="Arai W."/>
            <person name="Tsubouchi T."/>
            <person name="Morono Y."/>
            <person name="Uchiyama I."/>
            <person name="Ito T."/>
            <person name="Fujiyama A."/>
            <person name="Inagaki F."/>
            <person name="Takami H."/>
        </authorList>
    </citation>
    <scope>NUCLEOTIDE SEQUENCE</scope>
    <source>
        <strain evidence="3">Expedition CK06-06</strain>
    </source>
</reference>
<organism evidence="3">
    <name type="scientific">marine sediment metagenome</name>
    <dbReference type="NCBI Taxonomy" id="412755"/>
    <lineage>
        <taxon>unclassified sequences</taxon>
        <taxon>metagenomes</taxon>
        <taxon>ecological metagenomes</taxon>
    </lineage>
</organism>
<dbReference type="Pfam" id="PF01702">
    <property type="entry name" value="TGT"/>
    <property type="match status" value="1"/>
</dbReference>